<dbReference type="InterPro" id="IPR020867">
    <property type="entry name" value="THF_DH/CycHdrlase_CS"/>
</dbReference>
<evidence type="ECO:0000259" key="13">
    <source>
        <dbReference type="Pfam" id="PF00763"/>
    </source>
</evidence>
<feature type="binding site" evidence="12">
    <location>
        <position position="230"/>
    </location>
    <ligand>
        <name>NADP(+)</name>
        <dbReference type="ChEBI" id="CHEBI:58349"/>
    </ligand>
</feature>
<keyword evidence="4 12" id="KW-0028">Amino-acid biosynthesis</keyword>
<keyword evidence="9 12" id="KW-0368">Histidine biosynthesis</keyword>
<evidence type="ECO:0000256" key="11">
    <source>
        <dbReference type="ARBA" id="ARBA00023268"/>
    </source>
</evidence>
<evidence type="ECO:0000256" key="12">
    <source>
        <dbReference type="HAMAP-Rule" id="MF_01576"/>
    </source>
</evidence>
<evidence type="ECO:0000256" key="10">
    <source>
        <dbReference type="ARBA" id="ARBA00023167"/>
    </source>
</evidence>
<evidence type="ECO:0000256" key="9">
    <source>
        <dbReference type="ARBA" id="ARBA00023102"/>
    </source>
</evidence>
<dbReference type="GO" id="GO:0009086">
    <property type="term" value="P:methionine biosynthetic process"/>
    <property type="evidence" value="ECO:0007669"/>
    <property type="project" value="UniProtKB-KW"/>
</dbReference>
<evidence type="ECO:0000256" key="6">
    <source>
        <dbReference type="ARBA" id="ARBA00022801"/>
    </source>
</evidence>
<dbReference type="UniPathway" id="UPA00193"/>
<dbReference type="PROSITE" id="PS00767">
    <property type="entry name" value="THF_DHG_CYH_2"/>
    <property type="match status" value="1"/>
</dbReference>
<dbReference type="PANTHER" id="PTHR48099">
    <property type="entry name" value="C-1-TETRAHYDROFOLATE SYNTHASE, CYTOPLASMIC-RELATED"/>
    <property type="match status" value="1"/>
</dbReference>
<protein>
    <recommendedName>
        <fullName evidence="12">Bifunctional protein FolD</fullName>
    </recommendedName>
    <domain>
        <recommendedName>
            <fullName evidence="12">Methylenetetrahydrofolate dehydrogenase</fullName>
            <ecNumber evidence="12">1.5.1.5</ecNumber>
        </recommendedName>
    </domain>
    <domain>
        <recommendedName>
            <fullName evidence="12">Methenyltetrahydrofolate cyclohydrolase</fullName>
            <ecNumber evidence="12">3.5.4.9</ecNumber>
        </recommendedName>
    </domain>
</protein>
<feature type="domain" description="Tetrahydrofolate dehydrogenase/cyclohydrolase catalytic" evidence="13">
    <location>
        <begin position="4"/>
        <end position="119"/>
    </location>
</feature>
<evidence type="ECO:0000256" key="2">
    <source>
        <dbReference type="ARBA" id="ARBA00011738"/>
    </source>
</evidence>
<reference evidence="15" key="1">
    <citation type="submission" date="2020-01" db="EMBL/GenBank/DDBJ databases">
        <authorList>
            <person name="Meier V. D."/>
            <person name="Meier V D."/>
        </authorList>
    </citation>
    <scope>NUCLEOTIDE SEQUENCE</scope>
    <source>
        <strain evidence="15">HLG_WM_MAG_03</strain>
    </source>
</reference>
<dbReference type="SUPFAM" id="SSF51735">
    <property type="entry name" value="NAD(P)-binding Rossmann-fold domains"/>
    <property type="match status" value="1"/>
</dbReference>
<comment type="pathway">
    <text evidence="1 12">One-carbon metabolism; tetrahydrofolate interconversion.</text>
</comment>
<evidence type="ECO:0000256" key="8">
    <source>
        <dbReference type="ARBA" id="ARBA00023002"/>
    </source>
</evidence>
<accession>A0A6S6RXX6</accession>
<organism evidence="15">
    <name type="scientific">uncultured Sulfurovum sp</name>
    <dbReference type="NCBI Taxonomy" id="269237"/>
    <lineage>
        <taxon>Bacteria</taxon>
        <taxon>Pseudomonadati</taxon>
        <taxon>Campylobacterota</taxon>
        <taxon>Epsilonproteobacteria</taxon>
        <taxon>Campylobacterales</taxon>
        <taxon>Sulfurovaceae</taxon>
        <taxon>Sulfurovum</taxon>
        <taxon>environmental samples</taxon>
    </lineage>
</organism>
<comment type="catalytic activity">
    <reaction evidence="12">
        <text>(6R)-5,10-methenyltetrahydrofolate + H2O = (6R)-10-formyltetrahydrofolate + H(+)</text>
        <dbReference type="Rhea" id="RHEA:23700"/>
        <dbReference type="ChEBI" id="CHEBI:15377"/>
        <dbReference type="ChEBI" id="CHEBI:15378"/>
        <dbReference type="ChEBI" id="CHEBI:57455"/>
        <dbReference type="ChEBI" id="CHEBI:195366"/>
        <dbReference type="EC" id="3.5.4.9"/>
    </reaction>
</comment>
<comment type="function">
    <text evidence="12">Catalyzes the oxidation of 5,10-methylenetetrahydrofolate to 5,10-methenyltetrahydrofolate and then the hydrolysis of 5,10-methenyltetrahydrofolate to 10-formyltetrahydrofolate.</text>
</comment>
<dbReference type="Gene3D" id="3.40.50.10860">
    <property type="entry name" value="Leucine Dehydrogenase, chain A, domain 1"/>
    <property type="match status" value="1"/>
</dbReference>
<proteinExistence type="inferred from homology"/>
<dbReference type="Gene3D" id="3.40.50.720">
    <property type="entry name" value="NAD(P)-binding Rossmann-like Domain"/>
    <property type="match status" value="1"/>
</dbReference>
<dbReference type="GO" id="GO:0004477">
    <property type="term" value="F:methenyltetrahydrofolate cyclohydrolase activity"/>
    <property type="evidence" value="ECO:0007669"/>
    <property type="project" value="UniProtKB-UniRule"/>
</dbReference>
<dbReference type="FunFam" id="3.40.50.10860:FF:000005">
    <property type="entry name" value="C-1-tetrahydrofolate synthase, cytoplasmic, putative"/>
    <property type="match status" value="1"/>
</dbReference>
<dbReference type="GO" id="GO:0035999">
    <property type="term" value="P:tetrahydrofolate interconversion"/>
    <property type="evidence" value="ECO:0007669"/>
    <property type="project" value="UniProtKB-UniRule"/>
</dbReference>
<dbReference type="EMBL" id="CACVAR010000078">
    <property type="protein sequence ID" value="CAA6800921.1"/>
    <property type="molecule type" value="Genomic_DNA"/>
</dbReference>
<evidence type="ECO:0000313" key="15">
    <source>
        <dbReference type="EMBL" id="CAA6800921.1"/>
    </source>
</evidence>
<dbReference type="NCBIfam" id="NF010783">
    <property type="entry name" value="PRK14186.1"/>
    <property type="match status" value="1"/>
</dbReference>
<dbReference type="NCBIfam" id="NF010780">
    <property type="entry name" value="PRK14183.1"/>
    <property type="match status" value="1"/>
</dbReference>
<dbReference type="GO" id="GO:0004488">
    <property type="term" value="F:methylenetetrahydrofolate dehydrogenase (NADP+) activity"/>
    <property type="evidence" value="ECO:0007669"/>
    <property type="project" value="UniProtKB-UniRule"/>
</dbReference>
<keyword evidence="8 12" id="KW-0560">Oxidoreductase</keyword>
<dbReference type="InterPro" id="IPR036291">
    <property type="entry name" value="NAD(P)-bd_dom_sf"/>
</dbReference>
<gene>
    <name evidence="12" type="primary">folD</name>
    <name evidence="15" type="ORF">HELGO_WM32889</name>
</gene>
<dbReference type="InterPro" id="IPR046346">
    <property type="entry name" value="Aminoacid_DH-like_N_sf"/>
</dbReference>
<dbReference type="InterPro" id="IPR020630">
    <property type="entry name" value="THF_DH/CycHdrlase_cat_dom"/>
</dbReference>
<dbReference type="NCBIfam" id="NF010787">
    <property type="entry name" value="PRK14191.1"/>
    <property type="match status" value="1"/>
</dbReference>
<evidence type="ECO:0000256" key="5">
    <source>
        <dbReference type="ARBA" id="ARBA00022755"/>
    </source>
</evidence>
<dbReference type="Pfam" id="PF00763">
    <property type="entry name" value="THF_DHG_CYH"/>
    <property type="match status" value="1"/>
</dbReference>
<dbReference type="EC" id="1.5.1.5" evidence="12"/>
<keyword evidence="7 12" id="KW-0521">NADP</keyword>
<dbReference type="InterPro" id="IPR000672">
    <property type="entry name" value="THF_DH/CycHdrlase"/>
</dbReference>
<feature type="binding site" evidence="12">
    <location>
        <begin position="164"/>
        <end position="166"/>
    </location>
    <ligand>
        <name>NADP(+)</name>
        <dbReference type="ChEBI" id="CHEBI:58349"/>
    </ligand>
</feature>
<dbReference type="InterPro" id="IPR020631">
    <property type="entry name" value="THF_DH/CycHdrlase_NAD-bd_dom"/>
</dbReference>
<dbReference type="FunFam" id="3.40.50.720:FF:000094">
    <property type="entry name" value="Bifunctional protein FolD"/>
    <property type="match status" value="1"/>
</dbReference>
<evidence type="ECO:0000256" key="1">
    <source>
        <dbReference type="ARBA" id="ARBA00004777"/>
    </source>
</evidence>
<dbReference type="AlphaFoldDB" id="A0A6S6RXX6"/>
<keyword evidence="3 12" id="KW-0554">One-carbon metabolism</keyword>
<evidence type="ECO:0000256" key="7">
    <source>
        <dbReference type="ARBA" id="ARBA00022857"/>
    </source>
</evidence>
<comment type="catalytic activity">
    <reaction evidence="12">
        <text>(6R)-5,10-methylene-5,6,7,8-tetrahydrofolate + NADP(+) = (6R)-5,10-methenyltetrahydrofolate + NADPH</text>
        <dbReference type="Rhea" id="RHEA:22812"/>
        <dbReference type="ChEBI" id="CHEBI:15636"/>
        <dbReference type="ChEBI" id="CHEBI:57455"/>
        <dbReference type="ChEBI" id="CHEBI:57783"/>
        <dbReference type="ChEBI" id="CHEBI:58349"/>
        <dbReference type="EC" id="1.5.1.5"/>
    </reaction>
</comment>
<dbReference type="Pfam" id="PF02882">
    <property type="entry name" value="THF_DHG_CYH_C"/>
    <property type="match status" value="1"/>
</dbReference>
<sequence length="291" mass="31533">MQLIDGKSLSKKVQDYVKSEVEVLKSEEGMVPGLAVVIVGDDPASHAYVSMKEKACKNVGFYSIAHKMPETITQDEIIQIITMMNKNPHIHGILVQLPLPSQIDTNKILEVIDPKKDVDGFHAYNVGRMVSNLPSFVACTPLGVMKMFEEYEIDLEGQDVVVVGASNIVGKPMASLLLNQNATVTVTHIYTKDLKAHTLKADIVIVGVGVPGLIKEDMIKEGAIVIDIGINRLDDGRLVGDVDFDAVAPKCSYITPVPGGVGPMTIAMLLQNTLISAKAFAVKKQENKEVN</sequence>
<keyword evidence="5 12" id="KW-0658">Purine biosynthesis</keyword>
<keyword evidence="11 12" id="KW-0511">Multifunctional enzyme</keyword>
<name>A0A6S6RXX6_9BACT</name>
<dbReference type="GO" id="GO:0006164">
    <property type="term" value="P:purine nucleotide biosynthetic process"/>
    <property type="evidence" value="ECO:0007669"/>
    <property type="project" value="UniProtKB-KW"/>
</dbReference>
<feature type="domain" description="Tetrahydrofolate dehydrogenase/cyclohydrolase NAD(P)-binding" evidence="14">
    <location>
        <begin position="138"/>
        <end position="279"/>
    </location>
</feature>
<dbReference type="PRINTS" id="PR00085">
    <property type="entry name" value="THFDHDRGNASE"/>
</dbReference>
<evidence type="ECO:0000259" key="14">
    <source>
        <dbReference type="Pfam" id="PF02882"/>
    </source>
</evidence>
<comment type="similarity">
    <text evidence="12">Belongs to the tetrahydrofolate dehydrogenase/cyclohydrolase family.</text>
</comment>
<dbReference type="CDD" id="cd01080">
    <property type="entry name" value="NAD_bind_m-THF_DH_Cyclohyd"/>
    <property type="match status" value="1"/>
</dbReference>
<dbReference type="SUPFAM" id="SSF53223">
    <property type="entry name" value="Aminoacid dehydrogenase-like, N-terminal domain"/>
    <property type="match status" value="1"/>
</dbReference>
<dbReference type="GO" id="GO:0000105">
    <property type="term" value="P:L-histidine biosynthetic process"/>
    <property type="evidence" value="ECO:0007669"/>
    <property type="project" value="UniProtKB-KW"/>
</dbReference>
<dbReference type="HAMAP" id="MF_01576">
    <property type="entry name" value="THF_DHG_CYH"/>
    <property type="match status" value="1"/>
</dbReference>
<dbReference type="GO" id="GO:0005829">
    <property type="term" value="C:cytosol"/>
    <property type="evidence" value="ECO:0007669"/>
    <property type="project" value="TreeGrafter"/>
</dbReference>
<feature type="binding site" evidence="12">
    <location>
        <position position="189"/>
    </location>
    <ligand>
        <name>NADP(+)</name>
        <dbReference type="ChEBI" id="CHEBI:58349"/>
    </ligand>
</feature>
<evidence type="ECO:0000256" key="4">
    <source>
        <dbReference type="ARBA" id="ARBA00022605"/>
    </source>
</evidence>
<comment type="subunit">
    <text evidence="2 12">Homodimer.</text>
</comment>
<dbReference type="PANTHER" id="PTHR48099:SF5">
    <property type="entry name" value="C-1-TETRAHYDROFOLATE SYNTHASE, CYTOPLASMIC"/>
    <property type="match status" value="1"/>
</dbReference>
<dbReference type="EC" id="3.5.4.9" evidence="12"/>
<keyword evidence="6 12" id="KW-0378">Hydrolase</keyword>
<dbReference type="PROSITE" id="PS00766">
    <property type="entry name" value="THF_DHG_CYH_1"/>
    <property type="match status" value="1"/>
</dbReference>
<dbReference type="NCBIfam" id="NF008058">
    <property type="entry name" value="PRK10792.1"/>
    <property type="match status" value="1"/>
</dbReference>
<keyword evidence="10 12" id="KW-0486">Methionine biosynthesis</keyword>
<evidence type="ECO:0000256" key="3">
    <source>
        <dbReference type="ARBA" id="ARBA00022563"/>
    </source>
</evidence>